<accession>A0AAW2NP42</accession>
<evidence type="ECO:0000259" key="1">
    <source>
        <dbReference type="Pfam" id="PF00078"/>
    </source>
</evidence>
<name>A0AAW2NP42_SESRA</name>
<dbReference type="InterPro" id="IPR000477">
    <property type="entry name" value="RT_dom"/>
</dbReference>
<dbReference type="Pfam" id="PF00078">
    <property type="entry name" value="RVT_1"/>
    <property type="match status" value="1"/>
</dbReference>
<evidence type="ECO:0000313" key="2">
    <source>
        <dbReference type="EMBL" id="KAL0345660.1"/>
    </source>
</evidence>
<feature type="domain" description="Reverse transcriptase" evidence="1">
    <location>
        <begin position="19"/>
        <end position="164"/>
    </location>
</feature>
<proteinExistence type="predicted"/>
<sequence>MRLITFCLIKIQGKTGYASLKLDISKAYDWVEWTFLESALLRIGFHPLFVSRIMMCITSVSFSFLLNGEKFGFLRPERASVRVTRYHQALSHLIRQPESQGVLKGISIARGAPSVSHLLFVNDTMIFFRVSPEAMQVIKRILYTFEKVSGLKINLSKSALVVSKNVSDLTQGIVKELERMMASFLWQGGEGAKVHWVAWSKLCRSKKEGGLGFHRLKEFNLAMLAKQAWRMAINPNNLLHLILQQKCFPNSSLLEAGTHQSSSFTRRSLLCTRDLLVVGVRWRVGNG</sequence>
<reference evidence="2" key="1">
    <citation type="submission" date="2020-06" db="EMBL/GenBank/DDBJ databases">
        <authorList>
            <person name="Li T."/>
            <person name="Hu X."/>
            <person name="Zhang T."/>
            <person name="Song X."/>
            <person name="Zhang H."/>
            <person name="Dai N."/>
            <person name="Sheng W."/>
            <person name="Hou X."/>
            <person name="Wei L."/>
        </authorList>
    </citation>
    <scope>NUCLEOTIDE SEQUENCE</scope>
    <source>
        <strain evidence="2">G02</strain>
        <tissue evidence="2">Leaf</tissue>
    </source>
</reference>
<gene>
    <name evidence="2" type="ORF">Sradi_4397300</name>
</gene>
<organism evidence="2">
    <name type="scientific">Sesamum radiatum</name>
    <name type="common">Black benniseed</name>
    <dbReference type="NCBI Taxonomy" id="300843"/>
    <lineage>
        <taxon>Eukaryota</taxon>
        <taxon>Viridiplantae</taxon>
        <taxon>Streptophyta</taxon>
        <taxon>Embryophyta</taxon>
        <taxon>Tracheophyta</taxon>
        <taxon>Spermatophyta</taxon>
        <taxon>Magnoliopsida</taxon>
        <taxon>eudicotyledons</taxon>
        <taxon>Gunneridae</taxon>
        <taxon>Pentapetalae</taxon>
        <taxon>asterids</taxon>
        <taxon>lamiids</taxon>
        <taxon>Lamiales</taxon>
        <taxon>Pedaliaceae</taxon>
        <taxon>Sesamum</taxon>
    </lineage>
</organism>
<reference evidence="2" key="2">
    <citation type="journal article" date="2024" name="Plant">
        <title>Genomic evolution and insights into agronomic trait innovations of Sesamum species.</title>
        <authorList>
            <person name="Miao H."/>
            <person name="Wang L."/>
            <person name="Qu L."/>
            <person name="Liu H."/>
            <person name="Sun Y."/>
            <person name="Le M."/>
            <person name="Wang Q."/>
            <person name="Wei S."/>
            <person name="Zheng Y."/>
            <person name="Lin W."/>
            <person name="Duan Y."/>
            <person name="Cao H."/>
            <person name="Xiong S."/>
            <person name="Wang X."/>
            <person name="Wei L."/>
            <person name="Li C."/>
            <person name="Ma Q."/>
            <person name="Ju M."/>
            <person name="Zhao R."/>
            <person name="Li G."/>
            <person name="Mu C."/>
            <person name="Tian Q."/>
            <person name="Mei H."/>
            <person name="Zhang T."/>
            <person name="Gao T."/>
            <person name="Zhang H."/>
        </authorList>
    </citation>
    <scope>NUCLEOTIDE SEQUENCE</scope>
    <source>
        <strain evidence="2">G02</strain>
    </source>
</reference>
<dbReference type="PANTHER" id="PTHR33116">
    <property type="entry name" value="REVERSE TRANSCRIPTASE ZINC-BINDING DOMAIN-CONTAINING PROTEIN-RELATED-RELATED"/>
    <property type="match status" value="1"/>
</dbReference>
<dbReference type="EMBL" id="JACGWJ010000019">
    <property type="protein sequence ID" value="KAL0345660.1"/>
    <property type="molecule type" value="Genomic_DNA"/>
</dbReference>
<comment type="caution">
    <text evidence="2">The sequence shown here is derived from an EMBL/GenBank/DDBJ whole genome shotgun (WGS) entry which is preliminary data.</text>
</comment>
<protein>
    <recommendedName>
        <fullName evidence="1">Reverse transcriptase domain-containing protein</fullName>
    </recommendedName>
</protein>
<dbReference type="PANTHER" id="PTHR33116:SF86">
    <property type="entry name" value="REVERSE TRANSCRIPTASE DOMAIN-CONTAINING PROTEIN"/>
    <property type="match status" value="1"/>
</dbReference>
<dbReference type="AlphaFoldDB" id="A0AAW2NP42"/>